<dbReference type="VEuPathDB" id="VectorBase:SSCA003651"/>
<comment type="caution">
    <text evidence="5">The sequence shown here is derived from an EMBL/GenBank/DDBJ whole genome shotgun (WGS) entry which is preliminary data.</text>
</comment>
<dbReference type="GO" id="GO:0036064">
    <property type="term" value="C:ciliary basal body"/>
    <property type="evidence" value="ECO:0007669"/>
    <property type="project" value="TreeGrafter"/>
</dbReference>
<reference evidence="5 6" key="1">
    <citation type="journal article" date="2015" name="Parasit. Vectors">
        <title>Draft genome of the scabies mite.</title>
        <authorList>
            <person name="Rider S.D.Jr."/>
            <person name="Morgan M.S."/>
            <person name="Arlian L.G."/>
        </authorList>
    </citation>
    <scope>NUCLEOTIDE SEQUENCE [LARGE SCALE GENOMIC DNA]</scope>
    <source>
        <strain evidence="5">Arlian Lab</strain>
    </source>
</reference>
<dbReference type="AlphaFoldDB" id="A0A132AFA2"/>
<comment type="subcellular location">
    <subcellularLocation>
        <location evidence="1">Cell projection</location>
        <location evidence="1">Cilium</location>
    </subcellularLocation>
</comment>
<dbReference type="OrthoDB" id="309339at2759"/>
<dbReference type="GO" id="GO:0120170">
    <property type="term" value="F:intraciliary transport particle B binding"/>
    <property type="evidence" value="ECO:0007669"/>
    <property type="project" value="TreeGrafter"/>
</dbReference>
<sequence length="113" mass="13153">MNGKPFKAWEMYLKYQQSKESTILLHLIANDCYKMGHFLVALRAFDILERLDKSPEYWEGKRGAAAGVFQMVLVKNDPIEHLKEAIKLLRNSNNSQVDQMITIMKNYPEEMMG</sequence>
<gene>
    <name evidence="5" type="ORF">QR98_0082090</name>
</gene>
<evidence type="ECO:0000313" key="6">
    <source>
        <dbReference type="Proteomes" id="UP000616769"/>
    </source>
</evidence>
<accession>A0A132AFA2</accession>
<dbReference type="GO" id="GO:0035720">
    <property type="term" value="P:intraciliary anterograde transport"/>
    <property type="evidence" value="ECO:0007669"/>
    <property type="project" value="TreeGrafter"/>
</dbReference>
<protein>
    <submittedName>
        <fullName evidence="5">Uncharacterized protein</fullName>
    </submittedName>
</protein>
<evidence type="ECO:0000256" key="3">
    <source>
        <dbReference type="ARBA" id="ARBA00022803"/>
    </source>
</evidence>
<proteinExistence type="predicted"/>
<dbReference type="InterPro" id="IPR030511">
    <property type="entry name" value="TTC26"/>
</dbReference>
<keyword evidence="2" id="KW-0677">Repeat</keyword>
<keyword evidence="4" id="KW-0966">Cell projection</keyword>
<evidence type="ECO:0000256" key="2">
    <source>
        <dbReference type="ARBA" id="ARBA00022737"/>
    </source>
</evidence>
<evidence type="ECO:0000256" key="4">
    <source>
        <dbReference type="ARBA" id="ARBA00023273"/>
    </source>
</evidence>
<dbReference type="EMBL" id="JXLN01013891">
    <property type="protein sequence ID" value="KPM09668.1"/>
    <property type="molecule type" value="Genomic_DNA"/>
</dbReference>
<dbReference type="Proteomes" id="UP000616769">
    <property type="component" value="Unassembled WGS sequence"/>
</dbReference>
<organism evidence="5 6">
    <name type="scientific">Sarcoptes scabiei</name>
    <name type="common">Itch mite</name>
    <name type="synonym">Acarus scabiei</name>
    <dbReference type="NCBI Taxonomy" id="52283"/>
    <lineage>
        <taxon>Eukaryota</taxon>
        <taxon>Metazoa</taxon>
        <taxon>Ecdysozoa</taxon>
        <taxon>Arthropoda</taxon>
        <taxon>Chelicerata</taxon>
        <taxon>Arachnida</taxon>
        <taxon>Acari</taxon>
        <taxon>Acariformes</taxon>
        <taxon>Sarcoptiformes</taxon>
        <taxon>Astigmata</taxon>
        <taxon>Psoroptidia</taxon>
        <taxon>Sarcoptoidea</taxon>
        <taxon>Sarcoptidae</taxon>
        <taxon>Sarcoptinae</taxon>
        <taxon>Sarcoptes</taxon>
    </lineage>
</organism>
<dbReference type="GO" id="GO:0035735">
    <property type="term" value="P:intraciliary transport involved in cilium assembly"/>
    <property type="evidence" value="ECO:0007669"/>
    <property type="project" value="TreeGrafter"/>
</dbReference>
<dbReference type="PANTHER" id="PTHR14781">
    <property type="entry name" value="INTRAFLAGELLAR TRANSPORT PROTEIN 56"/>
    <property type="match status" value="1"/>
</dbReference>
<dbReference type="PANTHER" id="PTHR14781:SF0">
    <property type="entry name" value="INTRAFLAGELLAR TRANSPORT PROTEIN 56"/>
    <property type="match status" value="1"/>
</dbReference>
<evidence type="ECO:0000313" key="5">
    <source>
        <dbReference type="EMBL" id="KPM09668.1"/>
    </source>
</evidence>
<keyword evidence="3" id="KW-0802">TPR repeat</keyword>
<dbReference type="GO" id="GO:0030992">
    <property type="term" value="C:intraciliary transport particle B"/>
    <property type="evidence" value="ECO:0007669"/>
    <property type="project" value="TreeGrafter"/>
</dbReference>
<name>A0A132AFA2_SARSC</name>
<dbReference type="GO" id="GO:0097546">
    <property type="term" value="C:ciliary base"/>
    <property type="evidence" value="ECO:0007669"/>
    <property type="project" value="TreeGrafter"/>
</dbReference>
<evidence type="ECO:0000256" key="1">
    <source>
        <dbReference type="ARBA" id="ARBA00004138"/>
    </source>
</evidence>